<organism evidence="2 3">
    <name type="scientific">Mucilaginibacter dorajii</name>
    <dbReference type="NCBI Taxonomy" id="692994"/>
    <lineage>
        <taxon>Bacteria</taxon>
        <taxon>Pseudomonadati</taxon>
        <taxon>Bacteroidota</taxon>
        <taxon>Sphingobacteriia</taxon>
        <taxon>Sphingobacteriales</taxon>
        <taxon>Sphingobacteriaceae</taxon>
        <taxon>Mucilaginibacter</taxon>
    </lineage>
</organism>
<reference evidence="3" key="1">
    <citation type="journal article" date="2019" name="Int. J. Syst. Evol. Microbiol.">
        <title>The Global Catalogue of Microorganisms (GCM) 10K type strain sequencing project: providing services to taxonomists for standard genome sequencing and annotation.</title>
        <authorList>
            <consortium name="The Broad Institute Genomics Platform"/>
            <consortium name="The Broad Institute Genome Sequencing Center for Infectious Disease"/>
            <person name="Wu L."/>
            <person name="Ma J."/>
        </authorList>
    </citation>
    <scope>NUCLEOTIDE SEQUENCE [LARGE SCALE GENOMIC DNA]</scope>
    <source>
        <strain evidence="3">JCM 16601</strain>
    </source>
</reference>
<evidence type="ECO:0000313" key="2">
    <source>
        <dbReference type="EMBL" id="GAA3966162.1"/>
    </source>
</evidence>
<dbReference type="PANTHER" id="PTHR46401">
    <property type="entry name" value="GLYCOSYLTRANSFERASE WBBK-RELATED"/>
    <property type="match status" value="1"/>
</dbReference>
<dbReference type="CDD" id="cd03801">
    <property type="entry name" value="GT4_PimA-like"/>
    <property type="match status" value="1"/>
</dbReference>
<evidence type="ECO:0000313" key="3">
    <source>
        <dbReference type="Proteomes" id="UP001500742"/>
    </source>
</evidence>
<keyword evidence="3" id="KW-1185">Reference proteome</keyword>
<gene>
    <name evidence="2" type="ORF">GCM10022210_13350</name>
</gene>
<name>A0ABP7PIL6_9SPHI</name>
<dbReference type="SUPFAM" id="SSF53756">
    <property type="entry name" value="UDP-Glycosyltransferase/glycogen phosphorylase"/>
    <property type="match status" value="1"/>
</dbReference>
<dbReference type="InterPro" id="IPR001296">
    <property type="entry name" value="Glyco_trans_1"/>
</dbReference>
<dbReference type="Pfam" id="PF00534">
    <property type="entry name" value="Glycos_transf_1"/>
    <property type="match status" value="1"/>
</dbReference>
<dbReference type="Gene3D" id="3.40.50.2000">
    <property type="entry name" value="Glycogen Phosphorylase B"/>
    <property type="match status" value="2"/>
</dbReference>
<dbReference type="RefSeq" id="WP_259088740.1">
    <property type="nucleotide sequence ID" value="NZ_BAAAZC010000009.1"/>
</dbReference>
<sequence length="373" mass="42220">MEKLRIAAFGGFRSIPPKAGAAGSDKFAFDLYPRIVKKGHSLIAYSRIYPDDNDVLHAEYEGVKIKYFKTVNKAGFDTLLHSAKSTFDVIFHNTADVVHLHSGANSIWAIFLRLAGKRVVVSQFAMDWKRDKWPWYGKLFYLVSNYITAYLPNKVVFDNVFTKEYFEKKFSKKFDFVPYGSEVKPPPPNTEIFQRFGIDPGNYFLFVGRFIPDKGLHLLVKAFQALKTSKKLVLIGGSPNPSQYETEIKNSKSDSIIFPGYVYGDETNILMKNAYAYVQPSLIEGLSPVILTVMGLGTPLICSDIKENTFITGTNATTFTSGDWESLKQQLTFALNQPQDIKDKALAGQEDVKNRFNWDVITESYIQLLKKNT</sequence>
<accession>A0ABP7PIL6</accession>
<dbReference type="Proteomes" id="UP001500742">
    <property type="component" value="Unassembled WGS sequence"/>
</dbReference>
<protein>
    <submittedName>
        <fullName evidence="2">DUF1972 domain-containing protein</fullName>
    </submittedName>
</protein>
<proteinExistence type="predicted"/>
<dbReference type="EMBL" id="BAAAZC010000009">
    <property type="protein sequence ID" value="GAA3966162.1"/>
    <property type="molecule type" value="Genomic_DNA"/>
</dbReference>
<dbReference type="PANTHER" id="PTHR46401:SF8">
    <property type="entry name" value="BLL6006 PROTEIN"/>
    <property type="match status" value="1"/>
</dbReference>
<feature type="domain" description="Glycosyl transferase family 1" evidence="1">
    <location>
        <begin position="190"/>
        <end position="339"/>
    </location>
</feature>
<comment type="caution">
    <text evidence="2">The sequence shown here is derived from an EMBL/GenBank/DDBJ whole genome shotgun (WGS) entry which is preliminary data.</text>
</comment>
<evidence type="ECO:0000259" key="1">
    <source>
        <dbReference type="Pfam" id="PF00534"/>
    </source>
</evidence>